<sequence length="72" mass="8551">MTEEIARILLSDYFEKNNLDFLSTVPINDNGERVTLIEFGCDRGTFYMKLSKDLRLLCQNRTRTGWIRIKNY</sequence>
<comment type="caution">
    <text evidence="1">The sequence shown here is derived from an EMBL/GenBank/DDBJ whole genome shotgun (WGS) entry which is preliminary data.</text>
</comment>
<protein>
    <recommendedName>
        <fullName evidence="3">Methyltransferase</fullName>
    </recommendedName>
</protein>
<gene>
    <name evidence="1" type="ORF">I6N96_09030</name>
</gene>
<dbReference type="EMBL" id="JAEDXU010000004">
    <property type="protein sequence ID" value="MBP1046426.1"/>
    <property type="molecule type" value="Genomic_DNA"/>
</dbReference>
<organism evidence="1 2">
    <name type="scientific">Enterococcus larvae</name>
    <dbReference type="NCBI Taxonomy" id="2794352"/>
    <lineage>
        <taxon>Bacteria</taxon>
        <taxon>Bacillati</taxon>
        <taxon>Bacillota</taxon>
        <taxon>Bacilli</taxon>
        <taxon>Lactobacillales</taxon>
        <taxon>Enterococcaceae</taxon>
        <taxon>Enterococcus</taxon>
    </lineage>
</organism>
<dbReference type="RefSeq" id="WP_209557247.1">
    <property type="nucleotide sequence ID" value="NZ_JAEDXU010000004.1"/>
</dbReference>
<keyword evidence="2" id="KW-1185">Reference proteome</keyword>
<evidence type="ECO:0000313" key="1">
    <source>
        <dbReference type="EMBL" id="MBP1046426.1"/>
    </source>
</evidence>
<dbReference type="Proteomes" id="UP000673375">
    <property type="component" value="Unassembled WGS sequence"/>
</dbReference>
<evidence type="ECO:0000313" key="2">
    <source>
        <dbReference type="Proteomes" id="UP000673375"/>
    </source>
</evidence>
<evidence type="ECO:0008006" key="3">
    <source>
        <dbReference type="Google" id="ProtNLM"/>
    </source>
</evidence>
<reference evidence="1 2" key="1">
    <citation type="submission" date="2020-12" db="EMBL/GenBank/DDBJ databases">
        <title>Vagococcus allomyrinae sp. nov. and Enterococcus lavae sp. nov., isolated from the larvae of Allomyrina dichotoma.</title>
        <authorList>
            <person name="Lee S.D."/>
        </authorList>
    </citation>
    <scope>NUCLEOTIDE SEQUENCE [LARGE SCALE GENOMIC DNA]</scope>
    <source>
        <strain evidence="1 2">BWM-S5</strain>
    </source>
</reference>
<accession>A0ABS4CIH6</accession>
<name>A0ABS4CIH6_9ENTE</name>
<proteinExistence type="predicted"/>